<protein>
    <recommendedName>
        <fullName evidence="8">Transcriptional regulator</fullName>
    </recommendedName>
</protein>
<dbReference type="InterPro" id="IPR036388">
    <property type="entry name" value="WH-like_DNA-bd_sf"/>
</dbReference>
<dbReference type="SMART" id="SM00346">
    <property type="entry name" value="HTH_ICLR"/>
    <property type="match status" value="1"/>
</dbReference>
<evidence type="ECO:0000313" key="6">
    <source>
        <dbReference type="EMBL" id="BBX27790.1"/>
    </source>
</evidence>
<keyword evidence="1" id="KW-0805">Transcription regulation</keyword>
<dbReference type="Pfam" id="PF09339">
    <property type="entry name" value="HTH_IclR"/>
    <property type="match status" value="1"/>
</dbReference>
<evidence type="ECO:0000256" key="3">
    <source>
        <dbReference type="ARBA" id="ARBA00023163"/>
    </source>
</evidence>
<dbReference type="GO" id="GO:0003677">
    <property type="term" value="F:DNA binding"/>
    <property type="evidence" value="ECO:0007669"/>
    <property type="project" value="UniProtKB-KW"/>
</dbReference>
<dbReference type="Pfam" id="PF01614">
    <property type="entry name" value="IclR_C"/>
    <property type="match status" value="1"/>
</dbReference>
<gene>
    <name evidence="6" type="ORF">MALV_29150</name>
</gene>
<evidence type="ECO:0000313" key="7">
    <source>
        <dbReference type="Proteomes" id="UP000466906"/>
    </source>
</evidence>
<dbReference type="InterPro" id="IPR036390">
    <property type="entry name" value="WH_DNA-bd_sf"/>
</dbReference>
<dbReference type="SUPFAM" id="SSF46785">
    <property type="entry name" value="Winged helix' DNA-binding domain"/>
    <property type="match status" value="1"/>
</dbReference>
<dbReference type="AlphaFoldDB" id="A0A6N4USD7"/>
<dbReference type="PROSITE" id="PS51077">
    <property type="entry name" value="HTH_ICLR"/>
    <property type="match status" value="1"/>
</dbReference>
<evidence type="ECO:0000256" key="2">
    <source>
        <dbReference type="ARBA" id="ARBA00023125"/>
    </source>
</evidence>
<dbReference type="Gene3D" id="3.30.450.40">
    <property type="match status" value="1"/>
</dbReference>
<proteinExistence type="predicted"/>
<dbReference type="KEGG" id="malv:MALV_29150"/>
<feature type="domain" description="IclR-ED" evidence="5">
    <location>
        <begin position="75"/>
        <end position="252"/>
    </location>
</feature>
<sequence>MEGFVPTSDDDAAPIALLNRAAALLEVFGARQTLTLAEITRYSHVPRSSTHRILQGLVQLGWIERHGAEYTLGLKMFEFGRQAVRQRRVPEAALPVMADLHRRTGLTAHLSVLTGTHVLHIERFGMWPSSGSCWQVGFKQPVEQSAAGRALLAQMDESAWPELRYAVTSPYGIRNRAELDRSLAAVGARGGVAVDAEGCERGVTVVAAPISVSEGGNQFALSLCGPARSTRIEPVAAAVHSASWAICHSLSDVPRNGARQSRAAHRVVTPAMIHRTGEPTVAAVGGRRQEPRGA</sequence>
<reference evidence="6 7" key="1">
    <citation type="journal article" date="2019" name="Emerg. Microbes Infect.">
        <title>Comprehensive subspecies identification of 175 nontuberculous mycobacteria species based on 7547 genomic profiles.</title>
        <authorList>
            <person name="Matsumoto Y."/>
            <person name="Kinjo T."/>
            <person name="Motooka D."/>
            <person name="Nabeya D."/>
            <person name="Jung N."/>
            <person name="Uechi K."/>
            <person name="Horii T."/>
            <person name="Iida T."/>
            <person name="Fujita J."/>
            <person name="Nakamura S."/>
        </authorList>
    </citation>
    <scope>NUCLEOTIDE SEQUENCE [LARGE SCALE GENOMIC DNA]</scope>
    <source>
        <strain evidence="6 7">JCM 12272</strain>
    </source>
</reference>
<keyword evidence="7" id="KW-1185">Reference proteome</keyword>
<organism evidence="6 7">
    <name type="scientific">Mycolicibacterium alvei</name>
    <dbReference type="NCBI Taxonomy" id="67081"/>
    <lineage>
        <taxon>Bacteria</taxon>
        <taxon>Bacillati</taxon>
        <taxon>Actinomycetota</taxon>
        <taxon>Actinomycetes</taxon>
        <taxon>Mycobacteriales</taxon>
        <taxon>Mycobacteriaceae</taxon>
        <taxon>Mycolicibacterium</taxon>
    </lineage>
</organism>
<dbReference type="PANTHER" id="PTHR30136:SF24">
    <property type="entry name" value="HTH-TYPE TRANSCRIPTIONAL REPRESSOR ALLR"/>
    <property type="match status" value="1"/>
</dbReference>
<dbReference type="InterPro" id="IPR005471">
    <property type="entry name" value="Tscrpt_reg_IclR_N"/>
</dbReference>
<dbReference type="PANTHER" id="PTHR30136">
    <property type="entry name" value="HELIX-TURN-HELIX TRANSCRIPTIONAL REGULATOR, ICLR FAMILY"/>
    <property type="match status" value="1"/>
</dbReference>
<dbReference type="InterPro" id="IPR029016">
    <property type="entry name" value="GAF-like_dom_sf"/>
</dbReference>
<dbReference type="Proteomes" id="UP000466906">
    <property type="component" value="Chromosome"/>
</dbReference>
<dbReference type="GO" id="GO:0003700">
    <property type="term" value="F:DNA-binding transcription factor activity"/>
    <property type="evidence" value="ECO:0007669"/>
    <property type="project" value="TreeGrafter"/>
</dbReference>
<dbReference type="PROSITE" id="PS51078">
    <property type="entry name" value="ICLR_ED"/>
    <property type="match status" value="1"/>
</dbReference>
<dbReference type="EMBL" id="AP022565">
    <property type="protein sequence ID" value="BBX27790.1"/>
    <property type="molecule type" value="Genomic_DNA"/>
</dbReference>
<evidence type="ECO:0000259" key="5">
    <source>
        <dbReference type="PROSITE" id="PS51078"/>
    </source>
</evidence>
<dbReference type="SUPFAM" id="SSF55781">
    <property type="entry name" value="GAF domain-like"/>
    <property type="match status" value="1"/>
</dbReference>
<accession>A0A6N4USD7</accession>
<feature type="domain" description="HTH iclR-type" evidence="4">
    <location>
        <begin position="15"/>
        <end position="74"/>
    </location>
</feature>
<dbReference type="GO" id="GO:0045892">
    <property type="term" value="P:negative regulation of DNA-templated transcription"/>
    <property type="evidence" value="ECO:0007669"/>
    <property type="project" value="TreeGrafter"/>
</dbReference>
<dbReference type="InterPro" id="IPR014757">
    <property type="entry name" value="Tscrpt_reg_IclR_C"/>
</dbReference>
<keyword evidence="3" id="KW-0804">Transcription</keyword>
<evidence type="ECO:0000256" key="1">
    <source>
        <dbReference type="ARBA" id="ARBA00023015"/>
    </source>
</evidence>
<dbReference type="InterPro" id="IPR050707">
    <property type="entry name" value="HTH_MetabolicPath_Reg"/>
</dbReference>
<keyword evidence="2" id="KW-0238">DNA-binding</keyword>
<evidence type="ECO:0000259" key="4">
    <source>
        <dbReference type="PROSITE" id="PS51077"/>
    </source>
</evidence>
<evidence type="ECO:0008006" key="8">
    <source>
        <dbReference type="Google" id="ProtNLM"/>
    </source>
</evidence>
<name>A0A6N4USD7_9MYCO</name>
<dbReference type="Gene3D" id="1.10.10.10">
    <property type="entry name" value="Winged helix-like DNA-binding domain superfamily/Winged helix DNA-binding domain"/>
    <property type="match status" value="1"/>
</dbReference>